<evidence type="ECO:0000256" key="7">
    <source>
        <dbReference type="ARBA" id="ARBA00022781"/>
    </source>
</evidence>
<dbReference type="GO" id="GO:0033177">
    <property type="term" value="C:proton-transporting two-sector ATPase complex, proton-transporting domain"/>
    <property type="evidence" value="ECO:0007669"/>
    <property type="project" value="InterPro"/>
</dbReference>
<evidence type="ECO:0000313" key="16">
    <source>
        <dbReference type="EMBL" id="RDL33783.1"/>
    </source>
</evidence>
<keyword evidence="8 14" id="KW-1133">Transmembrane helix</keyword>
<protein>
    <recommendedName>
        <fullName evidence="3">ATP synthase subunit 9, mitochondrial</fullName>
    </recommendedName>
    <alternativeName>
        <fullName evidence="13">Lipid-binding protein</fullName>
    </alternativeName>
</protein>
<feature type="transmembrane region" description="Helical" evidence="14">
    <location>
        <begin position="128"/>
        <end position="156"/>
    </location>
</feature>
<dbReference type="SUPFAM" id="SSF81333">
    <property type="entry name" value="F1F0 ATP synthase subunit C"/>
    <property type="match status" value="1"/>
</dbReference>
<dbReference type="GeneID" id="43601000"/>
<accession>A0A370TFW5</accession>
<keyword evidence="5" id="KW-0138">CF(0)</keyword>
<keyword evidence="4 14" id="KW-0813">Transport</keyword>
<evidence type="ECO:0000256" key="8">
    <source>
        <dbReference type="ARBA" id="ARBA00022989"/>
    </source>
</evidence>
<evidence type="ECO:0000256" key="10">
    <source>
        <dbReference type="ARBA" id="ARBA00023121"/>
    </source>
</evidence>
<evidence type="ECO:0000313" key="17">
    <source>
        <dbReference type="Proteomes" id="UP000254866"/>
    </source>
</evidence>
<evidence type="ECO:0000256" key="14">
    <source>
        <dbReference type="RuleBase" id="RU004221"/>
    </source>
</evidence>
<reference evidence="16 17" key="1">
    <citation type="journal article" date="2018" name="IMA Fungus">
        <title>IMA Genome-F 9: Draft genome sequence of Annulohypoxylon stygium, Aspergillus mulundensis, Berkeleyomyces basicola (syn. Thielaviopsis basicola), Ceratocystis smalleyi, two Cercospora beticola strains, Coleophoma cylindrospora, Fusarium fracticaudum, Phialophora cf. hyalina, and Morchella septimelata.</title>
        <authorList>
            <person name="Wingfield B.D."/>
            <person name="Bills G.F."/>
            <person name="Dong Y."/>
            <person name="Huang W."/>
            <person name="Nel W.J."/>
            <person name="Swalarsk-Parry B.S."/>
            <person name="Vaghefi N."/>
            <person name="Wilken P.M."/>
            <person name="An Z."/>
            <person name="de Beer Z.W."/>
            <person name="De Vos L."/>
            <person name="Chen L."/>
            <person name="Duong T.A."/>
            <person name="Gao Y."/>
            <person name="Hammerbacher A."/>
            <person name="Kikkert J.R."/>
            <person name="Li Y."/>
            <person name="Li H."/>
            <person name="Li K."/>
            <person name="Li Q."/>
            <person name="Liu X."/>
            <person name="Ma X."/>
            <person name="Naidoo K."/>
            <person name="Pethybridge S.J."/>
            <person name="Sun J."/>
            <person name="Steenkamp E.T."/>
            <person name="van der Nest M.A."/>
            <person name="van Wyk S."/>
            <person name="Wingfield M.J."/>
            <person name="Xiong C."/>
            <person name="Yue Q."/>
            <person name="Zhang X."/>
        </authorList>
    </citation>
    <scope>NUCLEOTIDE SEQUENCE [LARGE SCALE GENOMIC DNA]</scope>
    <source>
        <strain evidence="16 17">BP 5553</strain>
    </source>
</reference>
<keyword evidence="6 14" id="KW-0812">Transmembrane</keyword>
<feature type="domain" description="V-ATPase proteolipid subunit C-like" evidence="15">
    <location>
        <begin position="91"/>
        <end position="153"/>
    </location>
</feature>
<evidence type="ECO:0000256" key="9">
    <source>
        <dbReference type="ARBA" id="ARBA00023065"/>
    </source>
</evidence>
<evidence type="ECO:0000256" key="11">
    <source>
        <dbReference type="ARBA" id="ARBA00023128"/>
    </source>
</evidence>
<dbReference type="AlphaFoldDB" id="A0A370TFW5"/>
<dbReference type="GO" id="GO:0015078">
    <property type="term" value="F:proton transmembrane transporter activity"/>
    <property type="evidence" value="ECO:0007669"/>
    <property type="project" value="InterPro"/>
</dbReference>
<comment type="caution">
    <text evidence="16">The sequence shown here is derived from an EMBL/GenBank/DDBJ whole genome shotgun (WGS) entry which is preliminary data.</text>
</comment>
<dbReference type="FunFam" id="1.20.20.10:FF:000003">
    <property type="entry name" value="Atp synthase f complex subunit mitochondrial"/>
    <property type="match status" value="1"/>
</dbReference>
<dbReference type="GO" id="GO:0031966">
    <property type="term" value="C:mitochondrial membrane"/>
    <property type="evidence" value="ECO:0007669"/>
    <property type="project" value="UniProtKB-SubCell"/>
</dbReference>
<keyword evidence="7 14" id="KW-0375">Hydrogen ion transport</keyword>
<evidence type="ECO:0000256" key="13">
    <source>
        <dbReference type="ARBA" id="ARBA00030961"/>
    </source>
</evidence>
<dbReference type="InterPro" id="IPR000454">
    <property type="entry name" value="ATP_synth_F0_csu"/>
</dbReference>
<gene>
    <name evidence="16" type="ORF">BP5553_08151</name>
</gene>
<dbReference type="InterPro" id="IPR002379">
    <property type="entry name" value="ATPase_proteolipid_c-like_dom"/>
</dbReference>
<keyword evidence="11" id="KW-0496">Mitochondrion</keyword>
<dbReference type="PANTHER" id="PTHR10031:SF0">
    <property type="entry name" value="ATPASE PROTEIN 9"/>
    <property type="match status" value="1"/>
</dbReference>
<dbReference type="InterPro" id="IPR020537">
    <property type="entry name" value="ATP_synth_F0_csu_DDCD_BS"/>
</dbReference>
<keyword evidence="12 14" id="KW-0472">Membrane</keyword>
<proteinExistence type="inferred from homology"/>
<dbReference type="Proteomes" id="UP000254866">
    <property type="component" value="Unassembled WGS sequence"/>
</dbReference>
<dbReference type="CDD" id="cd18182">
    <property type="entry name" value="ATP-synt_Fo_c_ATP5G3"/>
    <property type="match status" value="1"/>
</dbReference>
<evidence type="ECO:0000256" key="4">
    <source>
        <dbReference type="ARBA" id="ARBA00022448"/>
    </source>
</evidence>
<dbReference type="GO" id="GO:0015986">
    <property type="term" value="P:proton motive force-driven ATP synthesis"/>
    <property type="evidence" value="ECO:0007669"/>
    <property type="project" value="InterPro"/>
</dbReference>
<evidence type="ECO:0000256" key="5">
    <source>
        <dbReference type="ARBA" id="ARBA00022547"/>
    </source>
</evidence>
<evidence type="ECO:0000256" key="6">
    <source>
        <dbReference type="ARBA" id="ARBA00022692"/>
    </source>
</evidence>
<dbReference type="InterPro" id="IPR038662">
    <property type="entry name" value="ATP_synth_F0_csu_sf"/>
</dbReference>
<comment type="subcellular location">
    <subcellularLocation>
        <location evidence="1">Mitochondrion membrane</location>
        <topology evidence="1">Multi-pass membrane protein</topology>
    </subcellularLocation>
</comment>
<dbReference type="GO" id="GO:0008289">
    <property type="term" value="F:lipid binding"/>
    <property type="evidence" value="ECO:0007669"/>
    <property type="project" value="UniProtKB-KW"/>
</dbReference>
<dbReference type="PRINTS" id="PR00124">
    <property type="entry name" value="ATPASEC"/>
</dbReference>
<keyword evidence="10 14" id="KW-0446">Lipid-binding</keyword>
<evidence type="ECO:0000256" key="2">
    <source>
        <dbReference type="ARBA" id="ARBA00006704"/>
    </source>
</evidence>
<evidence type="ECO:0000259" key="15">
    <source>
        <dbReference type="Pfam" id="PF00137"/>
    </source>
</evidence>
<dbReference type="STRING" id="2656787.A0A370TFW5"/>
<dbReference type="EMBL" id="NPIC01000008">
    <property type="protein sequence ID" value="RDL33783.1"/>
    <property type="molecule type" value="Genomic_DNA"/>
</dbReference>
<comment type="similarity">
    <text evidence="2 14">Belongs to the ATPase C chain family.</text>
</comment>
<organism evidence="16 17">
    <name type="scientific">Venustampulla echinocandica</name>
    <dbReference type="NCBI Taxonomy" id="2656787"/>
    <lineage>
        <taxon>Eukaryota</taxon>
        <taxon>Fungi</taxon>
        <taxon>Dikarya</taxon>
        <taxon>Ascomycota</taxon>
        <taxon>Pezizomycotina</taxon>
        <taxon>Leotiomycetes</taxon>
        <taxon>Helotiales</taxon>
        <taxon>Pleuroascaceae</taxon>
        <taxon>Venustampulla</taxon>
    </lineage>
</organism>
<sequence length="157" mass="15884">MNPIAQLAARSARLNGASALRQANPIARRAFTNGPTTSISRFQPSAHNSGLLMSRAMLRNPASSVARGQSRGVVTETITVGAAILGAGKLIGAGAATAGLIGAGTGIGTIFGSLINGVARNPALRAQLFAYAVLGFAIAEATGLFSLMVSFLILFAM</sequence>
<evidence type="ECO:0000256" key="1">
    <source>
        <dbReference type="ARBA" id="ARBA00004225"/>
    </source>
</evidence>
<dbReference type="PANTHER" id="PTHR10031">
    <property type="entry name" value="ATP SYNTHASE LIPID-BINDING PROTEIN, MITOCHONDRIAL"/>
    <property type="match status" value="1"/>
</dbReference>
<dbReference type="PROSITE" id="PS00605">
    <property type="entry name" value="ATPASE_C"/>
    <property type="match status" value="1"/>
</dbReference>
<dbReference type="GO" id="GO:0045259">
    <property type="term" value="C:proton-transporting ATP synthase complex"/>
    <property type="evidence" value="ECO:0007669"/>
    <property type="project" value="UniProtKB-KW"/>
</dbReference>
<keyword evidence="9 14" id="KW-0406">Ion transport</keyword>
<name>A0A370TFW5_9HELO</name>
<dbReference type="Pfam" id="PF00137">
    <property type="entry name" value="ATP-synt_C"/>
    <property type="match status" value="1"/>
</dbReference>
<dbReference type="HAMAP" id="MF_01396">
    <property type="entry name" value="ATP_synth_c_bact"/>
    <property type="match status" value="1"/>
</dbReference>
<evidence type="ECO:0000256" key="3">
    <source>
        <dbReference type="ARBA" id="ARBA00019317"/>
    </source>
</evidence>
<dbReference type="RefSeq" id="XP_031867065.1">
    <property type="nucleotide sequence ID" value="XM_032016774.1"/>
</dbReference>
<evidence type="ECO:0000256" key="12">
    <source>
        <dbReference type="ARBA" id="ARBA00023136"/>
    </source>
</evidence>
<dbReference type="OrthoDB" id="438052at2759"/>
<comment type="caution">
    <text evidence="14">Lacks conserved residue(s) required for the propagation of feature annotation.</text>
</comment>
<keyword evidence="17" id="KW-1185">Reference proteome</keyword>
<dbReference type="InterPro" id="IPR035921">
    <property type="entry name" value="F/V-ATP_Csub_sf"/>
</dbReference>
<dbReference type="Gene3D" id="1.20.20.10">
    <property type="entry name" value="F1F0 ATP synthase subunit C"/>
    <property type="match status" value="1"/>
</dbReference>